<feature type="chain" id="PRO_5018986838" evidence="1">
    <location>
        <begin position="29"/>
        <end position="124"/>
    </location>
</feature>
<keyword evidence="1" id="KW-0732">Signal</keyword>
<evidence type="ECO:0000313" key="2">
    <source>
        <dbReference type="EMBL" id="RKF22568.1"/>
    </source>
</evidence>
<dbReference type="EMBL" id="RAPF01000002">
    <property type="protein sequence ID" value="RKF22568.1"/>
    <property type="molecule type" value="Genomic_DNA"/>
</dbReference>
<protein>
    <submittedName>
        <fullName evidence="2">Uncharacterized protein</fullName>
    </submittedName>
</protein>
<dbReference type="RefSeq" id="WP_120323764.1">
    <property type="nucleotide sequence ID" value="NZ_RAPF01000002.1"/>
</dbReference>
<comment type="caution">
    <text evidence="2">The sequence shown here is derived from an EMBL/GenBank/DDBJ whole genome shotgun (WGS) entry which is preliminary data.</text>
</comment>
<reference evidence="2 3" key="1">
    <citation type="submission" date="2018-09" db="EMBL/GenBank/DDBJ databases">
        <title>Altererythrobacter spongiae sp. nov., isolated from a marine sponge.</title>
        <authorList>
            <person name="Zhuang L."/>
            <person name="Luo L."/>
        </authorList>
    </citation>
    <scope>NUCLEOTIDE SEQUENCE [LARGE SCALE GENOMIC DNA]</scope>
    <source>
        <strain evidence="2 3">HN-Y73</strain>
    </source>
</reference>
<name>A0A420EPF8_9SPHN</name>
<dbReference type="AlphaFoldDB" id="A0A420EPF8"/>
<proteinExistence type="predicted"/>
<sequence length="124" mass="13895">MPVSKRKHRFCAAILAGLSLALAGAGIAQEHRTSQRDQADCYLVSDNVMRTKGPTGSLRAQQVRNYYLDQLSSSMGASQAQRFIASREHVMESDPQYYNDPEALVADSQQMYRHFCLPGYHPTE</sequence>
<feature type="signal peptide" evidence="1">
    <location>
        <begin position="1"/>
        <end position="28"/>
    </location>
</feature>
<gene>
    <name evidence="2" type="ORF">D6851_04945</name>
</gene>
<evidence type="ECO:0000313" key="3">
    <source>
        <dbReference type="Proteomes" id="UP000284395"/>
    </source>
</evidence>
<keyword evidence="3" id="KW-1185">Reference proteome</keyword>
<accession>A0A420EPF8</accession>
<dbReference type="Proteomes" id="UP000284395">
    <property type="component" value="Unassembled WGS sequence"/>
</dbReference>
<organism evidence="2 3">
    <name type="scientific">Altericroceibacterium spongiae</name>
    <dbReference type="NCBI Taxonomy" id="2320269"/>
    <lineage>
        <taxon>Bacteria</taxon>
        <taxon>Pseudomonadati</taxon>
        <taxon>Pseudomonadota</taxon>
        <taxon>Alphaproteobacteria</taxon>
        <taxon>Sphingomonadales</taxon>
        <taxon>Erythrobacteraceae</taxon>
        <taxon>Altericroceibacterium</taxon>
    </lineage>
</organism>
<evidence type="ECO:0000256" key="1">
    <source>
        <dbReference type="SAM" id="SignalP"/>
    </source>
</evidence>